<keyword evidence="1" id="KW-1133">Transmembrane helix</keyword>
<keyword evidence="3" id="KW-1185">Reference proteome</keyword>
<reference evidence="2 3" key="1">
    <citation type="submission" date="2024-11" db="EMBL/GenBank/DDBJ databases">
        <authorList>
            <person name="Mikucki A.G."/>
            <person name="Kahler C.M."/>
        </authorList>
    </citation>
    <scope>NUCLEOTIDE SEQUENCE [LARGE SCALE GENOMIC DNA]</scope>
    <source>
        <strain evidence="2 3">EXNM717</strain>
    </source>
</reference>
<gene>
    <name evidence="2" type="ORF">ACI43T_02265</name>
</gene>
<comment type="caution">
    <text evidence="2">The sequence shown here is derived from an EMBL/GenBank/DDBJ whole genome shotgun (WGS) entry which is preliminary data.</text>
</comment>
<proteinExistence type="predicted"/>
<keyword evidence="1" id="KW-0472">Membrane</keyword>
<evidence type="ECO:0000313" key="2">
    <source>
        <dbReference type="EMBL" id="MFK7641326.1"/>
    </source>
</evidence>
<sequence length="98" mass="10295">MLYFLMFSLCFGGFFCLMLSQTPHAKTMLGRPVQHPARLRLAGATLLAAALVSALASPHPAAASTSWFGCLSAGAALCTVAVYFRGKGAGKKDKRSSD</sequence>
<dbReference type="RefSeq" id="WP_405385426.1">
    <property type="nucleotide sequence ID" value="NZ_JBJGEB010000002.1"/>
</dbReference>
<organism evidence="2 3">
    <name type="scientific">Neisseria oralis</name>
    <dbReference type="NCBI Taxonomy" id="1107316"/>
    <lineage>
        <taxon>Bacteria</taxon>
        <taxon>Pseudomonadati</taxon>
        <taxon>Pseudomonadota</taxon>
        <taxon>Betaproteobacteria</taxon>
        <taxon>Neisseriales</taxon>
        <taxon>Neisseriaceae</taxon>
        <taxon>Neisseria</taxon>
    </lineage>
</organism>
<feature type="transmembrane region" description="Helical" evidence="1">
    <location>
        <begin position="6"/>
        <end position="25"/>
    </location>
</feature>
<accession>A0ABW8Q1A1</accession>
<protein>
    <submittedName>
        <fullName evidence="2">DUF3325 family protein</fullName>
    </submittedName>
</protein>
<evidence type="ECO:0000256" key="1">
    <source>
        <dbReference type="SAM" id="Phobius"/>
    </source>
</evidence>
<dbReference type="InterPro" id="IPR021762">
    <property type="entry name" value="DUF3325"/>
</dbReference>
<feature type="transmembrane region" description="Helical" evidence="1">
    <location>
        <begin position="62"/>
        <end position="84"/>
    </location>
</feature>
<keyword evidence="1" id="KW-0812">Transmembrane</keyword>
<dbReference type="EMBL" id="JBJGEB010000002">
    <property type="protein sequence ID" value="MFK7641326.1"/>
    <property type="molecule type" value="Genomic_DNA"/>
</dbReference>
<evidence type="ECO:0000313" key="3">
    <source>
        <dbReference type="Proteomes" id="UP001621964"/>
    </source>
</evidence>
<name>A0ABW8Q1A1_9NEIS</name>
<dbReference type="Pfam" id="PF11804">
    <property type="entry name" value="DUF3325"/>
    <property type="match status" value="1"/>
</dbReference>
<dbReference type="Proteomes" id="UP001621964">
    <property type="component" value="Unassembled WGS sequence"/>
</dbReference>